<dbReference type="Gene3D" id="3.40.50.1000">
    <property type="entry name" value="HAD superfamily/HAD-like"/>
    <property type="match status" value="1"/>
</dbReference>
<gene>
    <name evidence="1" type="ORF">GCM10010201_18530</name>
</gene>
<proteinExistence type="predicted"/>
<name>A0ABP6AQX9_9ACTN</name>
<evidence type="ECO:0000313" key="1">
    <source>
        <dbReference type="EMBL" id="GAA2521061.1"/>
    </source>
</evidence>
<keyword evidence="2" id="KW-1185">Reference proteome</keyword>
<dbReference type="Pfam" id="PF00702">
    <property type="entry name" value="Hydrolase"/>
    <property type="match status" value="1"/>
</dbReference>
<accession>A0ABP6AQX9</accession>
<sequence>MPAIRAVLFDFFGTLTQAIQRGPRHDRIARALGCDPSTMRTTLDRSFRERASGARGDAVTSLRWLCSEQGVRPAAARLRRAAAARIGAVAADTRLRPDALPTLLALRSGGLRTAVVSDCGHELPAFLPSLPIARLLDAGIFSVEVGCCKPDPEMYLTACRRLGVRPQECLYVGDGGSRELTGAAAVGMRAVRLTAPDLAGHLVFDADEQFDGPSVNALSEVLPMASGAARLPAPA</sequence>
<dbReference type="PRINTS" id="PR00413">
    <property type="entry name" value="HADHALOGNASE"/>
</dbReference>
<dbReference type="GO" id="GO:0016787">
    <property type="term" value="F:hydrolase activity"/>
    <property type="evidence" value="ECO:0007669"/>
    <property type="project" value="UniProtKB-KW"/>
</dbReference>
<dbReference type="InterPro" id="IPR006439">
    <property type="entry name" value="HAD-SF_hydro_IA"/>
</dbReference>
<comment type="caution">
    <text evidence="1">The sequence shown here is derived from an EMBL/GenBank/DDBJ whole genome shotgun (WGS) entry which is preliminary data.</text>
</comment>
<dbReference type="RefSeq" id="WP_344171260.1">
    <property type="nucleotide sequence ID" value="NZ_BAAARY010000006.1"/>
</dbReference>
<dbReference type="PANTHER" id="PTHR46649:SF4">
    <property type="entry name" value="HALOACID DEHALOGENASE-LIKE HYDROLASE (HAD) SUPERFAMILY PROTEIN"/>
    <property type="match status" value="1"/>
</dbReference>
<dbReference type="EMBL" id="BAAARY010000006">
    <property type="protein sequence ID" value="GAA2521061.1"/>
    <property type="molecule type" value="Genomic_DNA"/>
</dbReference>
<dbReference type="InterPro" id="IPR036412">
    <property type="entry name" value="HAD-like_sf"/>
</dbReference>
<dbReference type="SUPFAM" id="SSF56784">
    <property type="entry name" value="HAD-like"/>
    <property type="match status" value="1"/>
</dbReference>
<dbReference type="InterPro" id="IPR023214">
    <property type="entry name" value="HAD_sf"/>
</dbReference>
<dbReference type="NCBIfam" id="TIGR01549">
    <property type="entry name" value="HAD-SF-IA-v1"/>
    <property type="match status" value="1"/>
</dbReference>
<reference evidence="2" key="1">
    <citation type="journal article" date="2019" name="Int. J. Syst. Evol. Microbiol.">
        <title>The Global Catalogue of Microorganisms (GCM) 10K type strain sequencing project: providing services to taxonomists for standard genome sequencing and annotation.</title>
        <authorList>
            <consortium name="The Broad Institute Genomics Platform"/>
            <consortium name="The Broad Institute Genome Sequencing Center for Infectious Disease"/>
            <person name="Wu L."/>
            <person name="Ma J."/>
        </authorList>
    </citation>
    <scope>NUCLEOTIDE SEQUENCE [LARGE SCALE GENOMIC DNA]</scope>
    <source>
        <strain evidence="2">JCM 3367</strain>
    </source>
</reference>
<dbReference type="NCBIfam" id="TIGR01509">
    <property type="entry name" value="HAD-SF-IA-v3"/>
    <property type="match status" value="1"/>
</dbReference>
<dbReference type="SFLD" id="SFLDG01129">
    <property type="entry name" value="C1.5:_HAD__Beta-PGM__Phosphata"/>
    <property type="match status" value="1"/>
</dbReference>
<organism evidence="1 2">
    <name type="scientific">Pilimelia columellifera subsp. columellifera</name>
    <dbReference type="NCBI Taxonomy" id="706583"/>
    <lineage>
        <taxon>Bacteria</taxon>
        <taxon>Bacillati</taxon>
        <taxon>Actinomycetota</taxon>
        <taxon>Actinomycetes</taxon>
        <taxon>Micromonosporales</taxon>
        <taxon>Micromonosporaceae</taxon>
        <taxon>Pilimelia</taxon>
    </lineage>
</organism>
<keyword evidence="1" id="KW-0378">Hydrolase</keyword>
<evidence type="ECO:0000313" key="2">
    <source>
        <dbReference type="Proteomes" id="UP001499978"/>
    </source>
</evidence>
<dbReference type="SFLD" id="SFLDS00003">
    <property type="entry name" value="Haloacid_Dehalogenase"/>
    <property type="match status" value="1"/>
</dbReference>
<protein>
    <submittedName>
        <fullName evidence="1">HAD family hydrolase</fullName>
    </submittedName>
</protein>
<dbReference type="Proteomes" id="UP001499978">
    <property type="component" value="Unassembled WGS sequence"/>
</dbReference>
<dbReference type="PANTHER" id="PTHR46649">
    <property type="match status" value="1"/>
</dbReference>